<evidence type="ECO:0000313" key="3">
    <source>
        <dbReference type="Proteomes" id="UP000467132"/>
    </source>
</evidence>
<gene>
    <name evidence="2" type="ORF">D3Z33_15965</name>
</gene>
<keyword evidence="1" id="KW-1133">Transmembrane helix</keyword>
<dbReference type="AlphaFoldDB" id="A0A845R310"/>
<comment type="caution">
    <text evidence="2">The sequence shown here is derived from an EMBL/GenBank/DDBJ whole genome shotgun (WGS) entry which is preliminary data.</text>
</comment>
<keyword evidence="3" id="KW-1185">Reference proteome</keyword>
<keyword evidence="1" id="KW-0812">Transmembrane</keyword>
<keyword evidence="1" id="KW-0472">Membrane</keyword>
<feature type="transmembrane region" description="Helical" evidence="1">
    <location>
        <begin position="143"/>
        <end position="167"/>
    </location>
</feature>
<protein>
    <submittedName>
        <fullName evidence="2">Uncharacterized protein</fullName>
    </submittedName>
</protein>
<feature type="transmembrane region" description="Helical" evidence="1">
    <location>
        <begin position="20"/>
        <end position="38"/>
    </location>
</feature>
<sequence>MYMICSLKSYYKDNKLSSTLVNLFFLVVVLIYLIPFYINDIIFDYIYNIFQLDYGITESFILIFMMMYGLIMFDNRVIKGIYVTILFFNLSFTYFATIMGSYQYSYKVFLPILLQIILLSILGLVYYKSKKYECIRKYKTNTLVVFISIIIPLFLLSFFGKLISSFII</sequence>
<reference evidence="2 3" key="1">
    <citation type="submission" date="2018-08" db="EMBL/GenBank/DDBJ databases">
        <title>Murine metabolic-syndrome-specific gut microbial biobank.</title>
        <authorList>
            <person name="Liu C."/>
        </authorList>
    </citation>
    <scope>NUCLEOTIDE SEQUENCE [LARGE SCALE GENOMIC DNA]</scope>
    <source>
        <strain evidence="2 3">583</strain>
    </source>
</reference>
<proteinExistence type="predicted"/>
<feature type="transmembrane region" description="Helical" evidence="1">
    <location>
        <begin position="80"/>
        <end position="102"/>
    </location>
</feature>
<dbReference type="Proteomes" id="UP000467132">
    <property type="component" value="Unassembled WGS sequence"/>
</dbReference>
<dbReference type="EMBL" id="QXXA01000031">
    <property type="protein sequence ID" value="NBI08349.1"/>
    <property type="molecule type" value="Genomic_DNA"/>
</dbReference>
<dbReference type="RefSeq" id="WP_160198812.1">
    <property type="nucleotide sequence ID" value="NZ_QXXA01000031.1"/>
</dbReference>
<evidence type="ECO:0000256" key="1">
    <source>
        <dbReference type="SAM" id="Phobius"/>
    </source>
</evidence>
<accession>A0A845R310</accession>
<name>A0A845R310_9CLOT</name>
<feature type="transmembrane region" description="Helical" evidence="1">
    <location>
        <begin position="108"/>
        <end position="127"/>
    </location>
</feature>
<organism evidence="2 3">
    <name type="scientific">Senegalia massiliensis</name>
    <dbReference type="NCBI Taxonomy" id="1720316"/>
    <lineage>
        <taxon>Bacteria</taxon>
        <taxon>Bacillati</taxon>
        <taxon>Bacillota</taxon>
        <taxon>Clostridia</taxon>
        <taxon>Eubacteriales</taxon>
        <taxon>Clostridiaceae</taxon>
        <taxon>Senegalia</taxon>
    </lineage>
</organism>
<feature type="transmembrane region" description="Helical" evidence="1">
    <location>
        <begin position="54"/>
        <end position="73"/>
    </location>
</feature>
<evidence type="ECO:0000313" key="2">
    <source>
        <dbReference type="EMBL" id="NBI08349.1"/>
    </source>
</evidence>